<evidence type="ECO:0000256" key="5">
    <source>
        <dbReference type="SAM" id="Coils"/>
    </source>
</evidence>
<feature type="compositionally biased region" description="Basic and acidic residues" evidence="6">
    <location>
        <begin position="256"/>
        <end position="269"/>
    </location>
</feature>
<dbReference type="SMART" id="SM00184">
    <property type="entry name" value="RING"/>
    <property type="match status" value="1"/>
</dbReference>
<evidence type="ECO:0000313" key="8">
    <source>
        <dbReference type="EMBL" id="KAG5166439.1"/>
    </source>
</evidence>
<evidence type="ECO:0000256" key="4">
    <source>
        <dbReference type="PROSITE-ProRule" id="PRU00175"/>
    </source>
</evidence>
<reference evidence="8" key="1">
    <citation type="submission" date="2021-02" db="EMBL/GenBank/DDBJ databases">
        <title>Psilocybe cubensis genome.</title>
        <authorList>
            <person name="Mckernan K.J."/>
            <person name="Crawford S."/>
            <person name="Trippe A."/>
            <person name="Kane L.T."/>
            <person name="Mclaughlin S."/>
        </authorList>
    </citation>
    <scope>NUCLEOTIDE SEQUENCE [LARGE SCALE GENOMIC DNA]</scope>
    <source>
        <strain evidence="8">MGC-MH-2018</strain>
    </source>
</reference>
<dbReference type="InterPro" id="IPR018957">
    <property type="entry name" value="Znf_C3HC4_RING-type"/>
</dbReference>
<organism evidence="8">
    <name type="scientific">Psilocybe cubensis</name>
    <name type="common">Psychedelic mushroom</name>
    <name type="synonym">Stropharia cubensis</name>
    <dbReference type="NCBI Taxonomy" id="181762"/>
    <lineage>
        <taxon>Eukaryota</taxon>
        <taxon>Fungi</taxon>
        <taxon>Dikarya</taxon>
        <taxon>Basidiomycota</taxon>
        <taxon>Agaricomycotina</taxon>
        <taxon>Agaricomycetes</taxon>
        <taxon>Agaricomycetidae</taxon>
        <taxon>Agaricales</taxon>
        <taxon>Agaricineae</taxon>
        <taxon>Strophariaceae</taxon>
        <taxon>Psilocybe</taxon>
    </lineage>
</organism>
<dbReference type="GO" id="GO:0008270">
    <property type="term" value="F:zinc ion binding"/>
    <property type="evidence" value="ECO:0007669"/>
    <property type="project" value="UniProtKB-KW"/>
</dbReference>
<feature type="region of interest" description="Disordered" evidence="6">
    <location>
        <begin position="239"/>
        <end position="269"/>
    </location>
</feature>
<evidence type="ECO:0000256" key="3">
    <source>
        <dbReference type="ARBA" id="ARBA00022833"/>
    </source>
</evidence>
<keyword evidence="3" id="KW-0862">Zinc</keyword>
<dbReference type="OrthoDB" id="6105938at2759"/>
<evidence type="ECO:0000256" key="6">
    <source>
        <dbReference type="SAM" id="MobiDB-lite"/>
    </source>
</evidence>
<feature type="coiled-coil region" evidence="5">
    <location>
        <begin position="74"/>
        <end position="112"/>
    </location>
</feature>
<name>A0A8H7XVU7_PSICU</name>
<evidence type="ECO:0000256" key="1">
    <source>
        <dbReference type="ARBA" id="ARBA00022723"/>
    </source>
</evidence>
<comment type="caution">
    <text evidence="8">The sequence shown here is derived from an EMBL/GenBank/DDBJ whole genome shotgun (WGS) entry which is preliminary data.</text>
</comment>
<dbReference type="Gene3D" id="3.30.40.10">
    <property type="entry name" value="Zinc/RING finger domain, C3HC4 (zinc finger)"/>
    <property type="match status" value="1"/>
</dbReference>
<dbReference type="EMBL" id="JAFIQS010000008">
    <property type="protein sequence ID" value="KAG5166439.1"/>
    <property type="molecule type" value="Genomic_DNA"/>
</dbReference>
<dbReference type="SUPFAM" id="SSF57850">
    <property type="entry name" value="RING/U-box"/>
    <property type="match status" value="1"/>
</dbReference>
<proteinExistence type="predicted"/>
<evidence type="ECO:0000256" key="2">
    <source>
        <dbReference type="ARBA" id="ARBA00022771"/>
    </source>
</evidence>
<accession>A0A8H7XVU7</accession>
<feature type="compositionally biased region" description="Basic residues" evidence="6">
    <location>
        <begin position="246"/>
        <end position="255"/>
    </location>
</feature>
<dbReference type="InterPro" id="IPR013083">
    <property type="entry name" value="Znf_RING/FYVE/PHD"/>
</dbReference>
<evidence type="ECO:0000259" key="7">
    <source>
        <dbReference type="PROSITE" id="PS50089"/>
    </source>
</evidence>
<dbReference type="InterPro" id="IPR017907">
    <property type="entry name" value="Znf_RING_CS"/>
</dbReference>
<dbReference type="AlphaFoldDB" id="A0A8H7XVU7"/>
<keyword evidence="1" id="KW-0479">Metal-binding</keyword>
<protein>
    <recommendedName>
        <fullName evidence="7">RING-type domain-containing protein</fullName>
    </recommendedName>
</protein>
<dbReference type="Pfam" id="PF00097">
    <property type="entry name" value="zf-C3HC4"/>
    <property type="match status" value="1"/>
</dbReference>
<keyword evidence="5" id="KW-0175">Coiled coil</keyword>
<dbReference type="PROSITE" id="PS50089">
    <property type="entry name" value="ZF_RING_2"/>
    <property type="match status" value="1"/>
</dbReference>
<feature type="region of interest" description="Disordered" evidence="6">
    <location>
        <begin position="17"/>
        <end position="39"/>
    </location>
</feature>
<dbReference type="InterPro" id="IPR001841">
    <property type="entry name" value="Znf_RING"/>
</dbReference>
<dbReference type="PROSITE" id="PS00518">
    <property type="entry name" value="ZF_RING_1"/>
    <property type="match status" value="1"/>
</dbReference>
<sequence length="323" mass="36907">MLLGTLRIAATKASIASQAKSISVPKPKRRRLSDSATQLNDDRACDEDITSGAKLSTASGSDLRRLKRITTTDLERREKRLALKEQNLRDRMNELDERIQSLSKKEDQTSQIISQIAEREAQSILRQLEEHFTCALCYEILASPYSLTPSHCGHTFCGLCILKWFFSRLHRVCGLWHESVDCPICRSVLTPTPERIPRLQSTFPFVPNRVTASVVESLVEKLINPPLYSQANVKKEEIESTWGSQSRKHRGRGCVRKREPSEEKDSEKVSDTLDVIAWREGGHLRTEWLKKDREGKKEMAYILNHWSTMGSQDFINMKQKLGV</sequence>
<keyword evidence="2 4" id="KW-0863">Zinc-finger</keyword>
<gene>
    <name evidence="8" type="ORF">JR316_008527</name>
</gene>
<feature type="domain" description="RING-type" evidence="7">
    <location>
        <begin position="134"/>
        <end position="186"/>
    </location>
</feature>